<reference evidence="11 12" key="1">
    <citation type="submission" date="2020-04" db="EMBL/GenBank/DDBJ databases">
        <authorList>
            <person name="Klaysubun C."/>
            <person name="Duangmal K."/>
            <person name="Lipun K."/>
        </authorList>
    </citation>
    <scope>NUCLEOTIDE SEQUENCE [LARGE SCALE GENOMIC DNA]</scope>
    <source>
        <strain evidence="11 12">JCM 11839</strain>
    </source>
</reference>
<keyword evidence="8" id="KW-0520">NAD</keyword>
<name>A0ABX1RGY3_9PSEU</name>
<dbReference type="EC" id="3.6.1.22" evidence="4"/>
<evidence type="ECO:0000256" key="9">
    <source>
        <dbReference type="ARBA" id="ARBA00023679"/>
    </source>
</evidence>
<dbReference type="InterPro" id="IPR015376">
    <property type="entry name" value="Znr_NADH_PPase"/>
</dbReference>
<evidence type="ECO:0000256" key="3">
    <source>
        <dbReference type="ARBA" id="ARBA00009595"/>
    </source>
</evidence>
<keyword evidence="7" id="KW-0460">Magnesium</keyword>
<dbReference type="InterPro" id="IPR020084">
    <property type="entry name" value="NUDIX_hydrolase_CS"/>
</dbReference>
<evidence type="ECO:0000256" key="2">
    <source>
        <dbReference type="ARBA" id="ARBA00001947"/>
    </source>
</evidence>
<keyword evidence="6 11" id="KW-0378">Hydrolase</keyword>
<dbReference type="NCBIfam" id="NF001299">
    <property type="entry name" value="PRK00241.1"/>
    <property type="match status" value="1"/>
</dbReference>
<dbReference type="PROSITE" id="PS51462">
    <property type="entry name" value="NUDIX"/>
    <property type="match status" value="1"/>
</dbReference>
<dbReference type="Pfam" id="PF00293">
    <property type="entry name" value="NUDIX"/>
    <property type="match status" value="1"/>
</dbReference>
<dbReference type="CDD" id="cd03429">
    <property type="entry name" value="NUDIX_NADH_pyrophosphatase_Nudt13"/>
    <property type="match status" value="1"/>
</dbReference>
<organism evidence="11 12">
    <name type="scientific">Pseudonocardia xinjiangensis</name>
    <dbReference type="NCBI Taxonomy" id="75289"/>
    <lineage>
        <taxon>Bacteria</taxon>
        <taxon>Bacillati</taxon>
        <taxon>Actinomycetota</taxon>
        <taxon>Actinomycetes</taxon>
        <taxon>Pseudonocardiales</taxon>
        <taxon>Pseudonocardiaceae</taxon>
        <taxon>Pseudonocardia</taxon>
    </lineage>
</organism>
<dbReference type="PROSITE" id="PS00893">
    <property type="entry name" value="NUDIX_BOX"/>
    <property type="match status" value="1"/>
</dbReference>
<gene>
    <name evidence="11" type="primary">nudC</name>
    <name evidence="11" type="ORF">HF577_21460</name>
</gene>
<comment type="catalytic activity">
    <reaction evidence="9">
        <text>a 5'-end NAD(+)-phospho-ribonucleoside in mRNA + H2O = a 5'-end phospho-adenosine-phospho-ribonucleoside in mRNA + beta-nicotinamide D-ribonucleotide + 2 H(+)</text>
        <dbReference type="Rhea" id="RHEA:60876"/>
        <dbReference type="Rhea" id="RHEA-COMP:15698"/>
        <dbReference type="Rhea" id="RHEA-COMP:15719"/>
        <dbReference type="ChEBI" id="CHEBI:14649"/>
        <dbReference type="ChEBI" id="CHEBI:15377"/>
        <dbReference type="ChEBI" id="CHEBI:15378"/>
        <dbReference type="ChEBI" id="CHEBI:144029"/>
        <dbReference type="ChEBI" id="CHEBI:144051"/>
    </reaction>
    <physiologicalReaction direction="left-to-right" evidence="9">
        <dbReference type="Rhea" id="RHEA:60877"/>
    </physiologicalReaction>
</comment>
<dbReference type="Gene3D" id="3.90.79.10">
    <property type="entry name" value="Nucleoside Triphosphate Pyrophosphohydrolase"/>
    <property type="match status" value="1"/>
</dbReference>
<dbReference type="Pfam" id="PF09296">
    <property type="entry name" value="NUDIX-like"/>
    <property type="match status" value="1"/>
</dbReference>
<evidence type="ECO:0000256" key="6">
    <source>
        <dbReference type="ARBA" id="ARBA00022801"/>
    </source>
</evidence>
<keyword evidence="5" id="KW-0479">Metal-binding</keyword>
<evidence type="ECO:0000259" key="10">
    <source>
        <dbReference type="PROSITE" id="PS51462"/>
    </source>
</evidence>
<dbReference type="InterPro" id="IPR049734">
    <property type="entry name" value="NudC-like_C"/>
</dbReference>
<dbReference type="Pfam" id="PF09297">
    <property type="entry name" value="Zn_ribbon_NUD"/>
    <property type="match status" value="1"/>
</dbReference>
<dbReference type="InterPro" id="IPR050241">
    <property type="entry name" value="NAD-cap_RNA_hydrolase_NudC"/>
</dbReference>
<accession>A0ABX1RGY3</accession>
<dbReference type="InterPro" id="IPR015797">
    <property type="entry name" value="NUDIX_hydrolase-like_dom_sf"/>
</dbReference>
<dbReference type="SUPFAM" id="SSF55811">
    <property type="entry name" value="Nudix"/>
    <property type="match status" value="1"/>
</dbReference>
<proteinExistence type="inferred from homology"/>
<feature type="domain" description="Nudix hydrolase" evidence="10">
    <location>
        <begin position="170"/>
        <end position="295"/>
    </location>
</feature>
<comment type="caution">
    <text evidence="11">The sequence shown here is derived from an EMBL/GenBank/DDBJ whole genome shotgun (WGS) entry which is preliminary data.</text>
</comment>
<keyword evidence="12" id="KW-1185">Reference proteome</keyword>
<dbReference type="GO" id="GO:0016787">
    <property type="term" value="F:hydrolase activity"/>
    <property type="evidence" value="ECO:0007669"/>
    <property type="project" value="UniProtKB-KW"/>
</dbReference>
<comment type="similarity">
    <text evidence="3">Belongs to the Nudix hydrolase family. NudC subfamily.</text>
</comment>
<evidence type="ECO:0000313" key="11">
    <source>
        <dbReference type="EMBL" id="NMH79650.1"/>
    </source>
</evidence>
<dbReference type="InterPro" id="IPR000086">
    <property type="entry name" value="NUDIX_hydrolase_dom"/>
</dbReference>
<comment type="cofactor">
    <cofactor evidence="2">
        <name>Zn(2+)</name>
        <dbReference type="ChEBI" id="CHEBI:29105"/>
    </cofactor>
</comment>
<evidence type="ECO:0000256" key="8">
    <source>
        <dbReference type="ARBA" id="ARBA00023027"/>
    </source>
</evidence>
<dbReference type="EMBL" id="JAAXKY010000074">
    <property type="protein sequence ID" value="NMH79650.1"/>
    <property type="molecule type" value="Genomic_DNA"/>
</dbReference>
<evidence type="ECO:0000256" key="5">
    <source>
        <dbReference type="ARBA" id="ARBA00022723"/>
    </source>
</evidence>
<sequence>MLVPPVLSRSAVLRDEPLRNDTARQIEGWPQARLVVVDARGRTPVDWDGGPSDATWDAVTGGGARLHTRPTTGDVPSEGAVLLGEGDGVAYWGVRGEPDPDAGEDPSRWLDLRMAGAALDSLGAGLLTTAVAVLNWHDAAHFCARDGSPMHPRQAGWHRHCEANGHEEYPRTDPAVICLVHDGADRVLLARQPSWPEGRYSVLAGFVEAGESLEACVLREIHEEVGATVRSVRYLGSQAWPFPRSLMVGFHAEADPDVPLVPADGEIAEAMWVRRAELRAALEHGDWAADGQQGARPLLLPGRVSIARSMLESWAALD</sequence>
<evidence type="ECO:0000256" key="4">
    <source>
        <dbReference type="ARBA" id="ARBA00012381"/>
    </source>
</evidence>
<dbReference type="Gene3D" id="3.90.79.20">
    <property type="match status" value="1"/>
</dbReference>
<evidence type="ECO:0000256" key="7">
    <source>
        <dbReference type="ARBA" id="ARBA00022842"/>
    </source>
</evidence>
<protein>
    <recommendedName>
        <fullName evidence="4">NAD(+) diphosphatase</fullName>
        <ecNumber evidence="4">3.6.1.22</ecNumber>
    </recommendedName>
</protein>
<evidence type="ECO:0000313" key="12">
    <source>
        <dbReference type="Proteomes" id="UP001296706"/>
    </source>
</evidence>
<dbReference type="Proteomes" id="UP001296706">
    <property type="component" value="Unassembled WGS sequence"/>
</dbReference>
<dbReference type="InterPro" id="IPR015375">
    <property type="entry name" value="NADH_PPase-like_N"/>
</dbReference>
<dbReference type="PANTHER" id="PTHR42904:SF6">
    <property type="entry name" value="NAD-CAPPED RNA HYDROLASE NUDT12"/>
    <property type="match status" value="1"/>
</dbReference>
<comment type="cofactor">
    <cofactor evidence="1">
        <name>Mg(2+)</name>
        <dbReference type="ChEBI" id="CHEBI:18420"/>
    </cofactor>
</comment>
<dbReference type="PANTHER" id="PTHR42904">
    <property type="entry name" value="NUDIX HYDROLASE, NUDC SUBFAMILY"/>
    <property type="match status" value="1"/>
</dbReference>
<evidence type="ECO:0000256" key="1">
    <source>
        <dbReference type="ARBA" id="ARBA00001946"/>
    </source>
</evidence>